<dbReference type="InterPro" id="IPR032061">
    <property type="entry name" value="DUF4802"/>
</dbReference>
<dbReference type="AlphaFoldDB" id="A0A9N9RJK3"/>
<gene>
    <name evidence="3" type="ORF">CHIRRI_LOCUS1014</name>
</gene>
<dbReference type="Pfam" id="PF16060">
    <property type="entry name" value="DUF4802"/>
    <property type="match status" value="1"/>
</dbReference>
<accession>A0A9N9RJK3</accession>
<feature type="compositionally biased region" description="Acidic residues" evidence="1">
    <location>
        <begin position="164"/>
        <end position="180"/>
    </location>
</feature>
<sequence>MASVMPQRNTAVYVLNTGIGSAEMMNFFLTPTDMKYDSNNTKTMQTNIPQNDVSDKETFNDRTRKSLLKINLFIKRLKWFNIFTTAETASNTTSNQQSSKVQKATEWQQQEEQKCNRFLTTKKSISTKEMYREAAKLLGIDCSLSSSCRCMDCQSRYFEYDPETEQIEDTDSDSSCDSDTDSYTSEYNENEHYITNCYLIHSEELCECCQMRNDKKSTESMFLNDCTTNDLSFNNFFS</sequence>
<evidence type="ECO:0000259" key="2">
    <source>
        <dbReference type="Pfam" id="PF16060"/>
    </source>
</evidence>
<organism evidence="3 4">
    <name type="scientific">Chironomus riparius</name>
    <dbReference type="NCBI Taxonomy" id="315576"/>
    <lineage>
        <taxon>Eukaryota</taxon>
        <taxon>Metazoa</taxon>
        <taxon>Ecdysozoa</taxon>
        <taxon>Arthropoda</taxon>
        <taxon>Hexapoda</taxon>
        <taxon>Insecta</taxon>
        <taxon>Pterygota</taxon>
        <taxon>Neoptera</taxon>
        <taxon>Endopterygota</taxon>
        <taxon>Diptera</taxon>
        <taxon>Nematocera</taxon>
        <taxon>Chironomoidea</taxon>
        <taxon>Chironomidae</taxon>
        <taxon>Chironominae</taxon>
        <taxon>Chironomus</taxon>
    </lineage>
</organism>
<evidence type="ECO:0000256" key="1">
    <source>
        <dbReference type="SAM" id="MobiDB-lite"/>
    </source>
</evidence>
<name>A0A9N9RJK3_9DIPT</name>
<reference evidence="3" key="2">
    <citation type="submission" date="2022-10" db="EMBL/GenBank/DDBJ databases">
        <authorList>
            <consortium name="ENA_rothamsted_submissions"/>
            <consortium name="culmorum"/>
            <person name="King R."/>
        </authorList>
    </citation>
    <scope>NUCLEOTIDE SEQUENCE</scope>
</reference>
<dbReference type="EMBL" id="OU895877">
    <property type="protein sequence ID" value="CAG9798029.1"/>
    <property type="molecule type" value="Genomic_DNA"/>
</dbReference>
<proteinExistence type="predicted"/>
<reference evidence="3" key="1">
    <citation type="submission" date="2022-01" db="EMBL/GenBank/DDBJ databases">
        <authorList>
            <person name="King R."/>
        </authorList>
    </citation>
    <scope>NUCLEOTIDE SEQUENCE</scope>
</reference>
<protein>
    <recommendedName>
        <fullName evidence="2">DUF4802 domain-containing protein</fullName>
    </recommendedName>
</protein>
<dbReference type="OrthoDB" id="6781345at2759"/>
<feature type="region of interest" description="Disordered" evidence="1">
    <location>
        <begin position="164"/>
        <end position="183"/>
    </location>
</feature>
<feature type="domain" description="DUF4802" evidence="2">
    <location>
        <begin position="126"/>
        <end position="186"/>
    </location>
</feature>
<evidence type="ECO:0000313" key="3">
    <source>
        <dbReference type="EMBL" id="CAG9798029.1"/>
    </source>
</evidence>
<keyword evidence="4" id="KW-1185">Reference proteome</keyword>
<dbReference type="Proteomes" id="UP001153620">
    <property type="component" value="Chromosome 1"/>
</dbReference>
<evidence type="ECO:0000313" key="4">
    <source>
        <dbReference type="Proteomes" id="UP001153620"/>
    </source>
</evidence>